<evidence type="ECO:0000313" key="2">
    <source>
        <dbReference type="Proteomes" id="UP000326582"/>
    </source>
</evidence>
<gene>
    <name evidence="1" type="ORF">EJF14_70010</name>
</gene>
<reference evidence="2" key="1">
    <citation type="journal article" date="2019" name="MBio">
        <title>Comparative genomics for the elucidation of multidrug resistance (MDR) in Candida lusitaniae.</title>
        <authorList>
            <person name="Kannan A."/>
            <person name="Asner S.A."/>
            <person name="Trachsel E."/>
            <person name="Kelly S."/>
            <person name="Parker J."/>
            <person name="Sanglard D."/>
        </authorList>
    </citation>
    <scope>NUCLEOTIDE SEQUENCE [LARGE SCALE GENOMIC DNA]</scope>
    <source>
        <strain evidence="2">P1</strain>
    </source>
</reference>
<sequence length="825" mass="93205">MTTSEKVAAGPTMGQKNLIARRALAISVTYLLLVISKFFLFQKVDVFRDESENPFEVLTEALKINLAGNWSQRYTSEAHLPGTNFGLVQWTRDKFEEYGLDASIDTYDIYVSYPESHALNLLSSSGKVLYEAPLKEDVIAEDSTSSGDDLVPTFLSYGANGNVTAQYVYVNYGRKEDFERLKELGVEVEGKIAVARYGAIFRGLKVKFAQENGAVGVLLYTDPGDDGGVTPENGFKQYPHGPARHESSVQRGSVQFLGGIGAAPGDPTTPGYASKGDVERKDPHDSIGKIPVLPISYREVKPILAKLNGKGVKAPKEWRGELEGYDYHIGPNTDVELNLYSNQTFKITPLWNVYGKIEGEKKDEVIVIGNHRDAWIKGGAGDPNSGSAVLIEIARALGELKKSGYKFQRTVILQRYDGEEYGLLGSTEFGEFAAKQLQKNVVAYLNMDVAVVGRFLSMGASPVLKKVLRKVARWLPYPVEGEGSLYDHFVKEGGDNIHNLGSGSDYTVFLEHLGIPSADLGFKQGKGDAIYQYHSNYDSYYWMSQFGDKDFVYHNLAAKYLGAVALELSNKAVIDFSVEDYAADLLKYYAEIEETIPHEWYNKPISHAAMQSYLDDLDADLYVYEASNEYYFPQERYYFPEFMTPFQCGHNRRMKMRAPSHHTNVTFGKLVEHTKAQLQQLQEAAQEFDVRSDKLQDAYRHRADLHWWQKLRLHFEIRHHNKLLQYFERNFLYHHGLDQRSWFKHIVFASGRYTGYAGQTWPGVREAIEDADLDRAVKWLGIIARAAKRTGSVCTDESARCSCRRLCFVCICTMFTVCYPSLHFR</sequence>
<keyword evidence="2" id="KW-1185">Reference proteome</keyword>
<proteinExistence type="predicted"/>
<accession>A0ACD0WRF2</accession>
<protein>
    <submittedName>
        <fullName evidence="1">Glutamate carboxypeptidase</fullName>
    </submittedName>
</protein>
<name>A0ACD0WRF2_CLALS</name>
<organism evidence="1 2">
    <name type="scientific">Clavispora lusitaniae</name>
    <name type="common">Candida lusitaniae</name>
    <dbReference type="NCBI Taxonomy" id="36911"/>
    <lineage>
        <taxon>Eukaryota</taxon>
        <taxon>Fungi</taxon>
        <taxon>Dikarya</taxon>
        <taxon>Ascomycota</taxon>
        <taxon>Saccharomycotina</taxon>
        <taxon>Pichiomycetes</taxon>
        <taxon>Metschnikowiaceae</taxon>
        <taxon>Clavispora</taxon>
    </lineage>
</organism>
<dbReference type="Proteomes" id="UP000326582">
    <property type="component" value="Chromosome 7"/>
</dbReference>
<keyword evidence="1" id="KW-0378">Hydrolase</keyword>
<dbReference type="EMBL" id="CP038490">
    <property type="protein sequence ID" value="QFZ29949.1"/>
    <property type="molecule type" value="Genomic_DNA"/>
</dbReference>
<keyword evidence="1" id="KW-0121">Carboxypeptidase</keyword>
<keyword evidence="1" id="KW-0645">Protease</keyword>
<evidence type="ECO:0000313" key="1">
    <source>
        <dbReference type="EMBL" id="QFZ29949.1"/>
    </source>
</evidence>